<keyword evidence="4" id="KW-1185">Reference proteome</keyword>
<dbReference type="AlphaFoldDB" id="A0A6C0NYK5"/>
<gene>
    <name evidence="3" type="ORF">GZH47_09275</name>
</gene>
<proteinExistence type="predicted"/>
<dbReference type="PANTHER" id="PTHR43649:SF12">
    <property type="entry name" value="DIACETYLCHITOBIOSE BINDING PROTEIN DASA"/>
    <property type="match status" value="1"/>
</dbReference>
<name>A0A6C0NYK5_9BACL</name>
<keyword evidence="2" id="KW-0812">Transmembrane</keyword>
<dbReference type="Gene3D" id="3.40.190.10">
    <property type="entry name" value="Periplasmic binding protein-like II"/>
    <property type="match status" value="1"/>
</dbReference>
<reference evidence="3 4" key="1">
    <citation type="submission" date="2020-02" db="EMBL/GenBank/DDBJ databases">
        <title>Paenibacillus sp. nov., isolated from rhizosphere soil of tomato.</title>
        <authorList>
            <person name="Weon H.-Y."/>
            <person name="Lee S.A."/>
        </authorList>
    </citation>
    <scope>NUCLEOTIDE SEQUENCE [LARGE SCALE GENOMIC DNA]</scope>
    <source>
        <strain evidence="3 4">14171R-81</strain>
    </source>
</reference>
<dbReference type="Proteomes" id="UP000479114">
    <property type="component" value="Chromosome"/>
</dbReference>
<evidence type="ECO:0000313" key="4">
    <source>
        <dbReference type="Proteomes" id="UP000479114"/>
    </source>
</evidence>
<feature type="compositionally biased region" description="Basic and acidic residues" evidence="1">
    <location>
        <begin position="1"/>
        <end position="12"/>
    </location>
</feature>
<dbReference type="KEGG" id="prz:GZH47_09275"/>
<feature type="transmembrane region" description="Helical" evidence="2">
    <location>
        <begin position="43"/>
        <end position="64"/>
    </location>
</feature>
<dbReference type="PANTHER" id="PTHR43649">
    <property type="entry name" value="ARABINOSE-BINDING PROTEIN-RELATED"/>
    <property type="match status" value="1"/>
</dbReference>
<dbReference type="RefSeq" id="WP_162639835.1">
    <property type="nucleotide sequence ID" value="NZ_CP048286.1"/>
</dbReference>
<dbReference type="SUPFAM" id="SSF53850">
    <property type="entry name" value="Periplasmic binding protein-like II"/>
    <property type="match status" value="1"/>
</dbReference>
<dbReference type="InterPro" id="IPR050490">
    <property type="entry name" value="Bact_solute-bd_prot1"/>
</dbReference>
<evidence type="ECO:0000313" key="3">
    <source>
        <dbReference type="EMBL" id="QHW31026.1"/>
    </source>
</evidence>
<evidence type="ECO:0000256" key="2">
    <source>
        <dbReference type="SAM" id="Phobius"/>
    </source>
</evidence>
<dbReference type="EMBL" id="CP048286">
    <property type="protein sequence ID" value="QHW31026.1"/>
    <property type="molecule type" value="Genomic_DNA"/>
</dbReference>
<evidence type="ECO:0008006" key="5">
    <source>
        <dbReference type="Google" id="ProtNLM"/>
    </source>
</evidence>
<keyword evidence="2" id="KW-0472">Membrane</keyword>
<accession>A0A6C0NYK5</accession>
<sequence length="517" mass="57347">MKEPANEWERRLAGQPPVKNGFTSDLERKVRERIRMSTTKRRAPLRAAAALMSIVILLGCGWWFRDDWKDWLRPAAHSDVPAALNKDPLADKEYTLKVLQFNGYENNFEYSVKKPFIIRHPSVKLEMDYAAADLMRDPAKFEDWMEQEQPDILQLPIDLYQKLAADGKLKPLDVLAKQSKFDLGAFHKPVIDYLRLEGGNGELYGLVSDFSTMALYVNEDLFAAHGVPLPEGPLTMEQILQLAARFQGTGVGGLQTTDSTNKYSLVQLIGQSEGLQTIQGTEGNLKATVNTEAWKKVWETVAAGYRDRWITEAKPVNYGGKSEISMKDIAKQDPFVQSQVAMTIRPSFYSSNLEYDEQGSAMKANWSTIPIQLAPSATNQNAFLNMNTVYAINATSSQADAAWEVLRFTASGAWAQNMDPASVLGDRLFANKSLMDEASVKHWQAFYETEVDPEQAAASAKFASGKGASQAVAALYKLGGAEMDKIRQQSVSVEAALDDLQQQLNAQLASLGKEGQP</sequence>
<keyword evidence="2" id="KW-1133">Transmembrane helix</keyword>
<organism evidence="3 4">
    <name type="scientific">Paenibacillus rhizovicinus</name>
    <dbReference type="NCBI Taxonomy" id="2704463"/>
    <lineage>
        <taxon>Bacteria</taxon>
        <taxon>Bacillati</taxon>
        <taxon>Bacillota</taxon>
        <taxon>Bacilli</taxon>
        <taxon>Bacillales</taxon>
        <taxon>Paenibacillaceae</taxon>
        <taxon>Paenibacillus</taxon>
    </lineage>
</organism>
<evidence type="ECO:0000256" key="1">
    <source>
        <dbReference type="SAM" id="MobiDB-lite"/>
    </source>
</evidence>
<feature type="region of interest" description="Disordered" evidence="1">
    <location>
        <begin position="1"/>
        <end position="22"/>
    </location>
</feature>
<protein>
    <recommendedName>
        <fullName evidence="5">Extracellular solute-binding protein</fullName>
    </recommendedName>
</protein>